<dbReference type="InterPro" id="IPR015590">
    <property type="entry name" value="Aldehyde_DH_dom"/>
</dbReference>
<comment type="similarity">
    <text evidence="1 4">Belongs to the aldehyde dehydrogenase family.</text>
</comment>
<feature type="domain" description="Aldehyde dehydrogenase" evidence="5">
    <location>
        <begin position="25"/>
        <end position="481"/>
    </location>
</feature>
<dbReference type="PANTHER" id="PTHR43353:SF5">
    <property type="entry name" value="SUCCINATE-SEMIALDEHYDE DEHYDROGENASE, MITOCHONDRIAL"/>
    <property type="match status" value="1"/>
</dbReference>
<evidence type="ECO:0000313" key="6">
    <source>
        <dbReference type="EMBL" id="AFV88073.1"/>
    </source>
</evidence>
<dbReference type="EMBL" id="CP003493">
    <property type="protein sequence ID" value="AFV88073.1"/>
    <property type="molecule type" value="Genomic_DNA"/>
</dbReference>
<dbReference type="CDD" id="cd07103">
    <property type="entry name" value="ALDH_F5_SSADH_GabD"/>
    <property type="match status" value="1"/>
</dbReference>
<organism evidence="6 7">
    <name type="scientific">Acidipropionibacterium acidipropionici (strain ATCC 4875 / DSM 20272 / JCM 6432 / NBRC 12425 / NCIMB 8070 / 4)</name>
    <name type="common">Propionibacterium acidipropionici</name>
    <dbReference type="NCBI Taxonomy" id="1171373"/>
    <lineage>
        <taxon>Bacteria</taxon>
        <taxon>Bacillati</taxon>
        <taxon>Actinomycetota</taxon>
        <taxon>Actinomycetes</taxon>
        <taxon>Propionibacteriales</taxon>
        <taxon>Propionibacteriaceae</taxon>
        <taxon>Acidipropionibacterium</taxon>
    </lineage>
</organism>
<evidence type="ECO:0000256" key="1">
    <source>
        <dbReference type="ARBA" id="ARBA00009986"/>
    </source>
</evidence>
<dbReference type="InterPro" id="IPR029510">
    <property type="entry name" value="Ald_DH_CS_GLU"/>
</dbReference>
<keyword evidence="2 4" id="KW-0560">Oxidoreductase</keyword>
<dbReference type="PROSITE" id="PS00687">
    <property type="entry name" value="ALDEHYDE_DEHYDR_GLU"/>
    <property type="match status" value="1"/>
</dbReference>
<dbReference type="InterPro" id="IPR016163">
    <property type="entry name" value="Ald_DH_C"/>
</dbReference>
<feature type="active site" evidence="3">
    <location>
        <position position="261"/>
    </location>
</feature>
<dbReference type="InterPro" id="IPR016162">
    <property type="entry name" value="Ald_DH_N"/>
</dbReference>
<dbReference type="eggNOG" id="COG1012">
    <property type="taxonomic scope" value="Bacteria"/>
</dbReference>
<dbReference type="Pfam" id="PF00171">
    <property type="entry name" value="Aldedh"/>
    <property type="match status" value="1"/>
</dbReference>
<dbReference type="HOGENOM" id="CLU_005391_5_1_11"/>
<dbReference type="Gene3D" id="3.40.309.10">
    <property type="entry name" value="Aldehyde Dehydrogenase, Chain A, domain 2"/>
    <property type="match status" value="1"/>
</dbReference>
<reference evidence="6 7" key="1">
    <citation type="journal article" date="2012" name="BMC Genomics">
        <title>The genome sequence of Propionibacterium acidipropionici provides insights into its biotechnological and industrial potential.</title>
        <authorList>
            <person name="Parizzi L.P."/>
            <person name="Grassi M.C."/>
            <person name="Llerena L.A."/>
            <person name="Carazzolle M.F."/>
            <person name="Queiroz V.L."/>
            <person name="Lunardi I."/>
            <person name="Zeidler A.F."/>
            <person name="Teixeira P.J."/>
            <person name="Mieczkowski P."/>
            <person name="Rincones J."/>
            <person name="Pereira G.A."/>
        </authorList>
    </citation>
    <scope>NUCLEOTIDE SEQUENCE [LARGE SCALE GENOMIC DNA]</scope>
    <source>
        <strain evidence="7">ATCC 4875 / DSM 20272 / JCM 6432 / NBRC 12425 / NCIMB 8070</strain>
    </source>
</reference>
<dbReference type="InterPro" id="IPR016161">
    <property type="entry name" value="Ald_DH/histidinol_DH"/>
</dbReference>
<evidence type="ECO:0000259" key="5">
    <source>
        <dbReference type="Pfam" id="PF00171"/>
    </source>
</evidence>
<evidence type="ECO:0000313" key="7">
    <source>
        <dbReference type="Proteomes" id="UP000000214"/>
    </source>
</evidence>
<evidence type="ECO:0000256" key="2">
    <source>
        <dbReference type="ARBA" id="ARBA00023002"/>
    </source>
</evidence>
<dbReference type="KEGG" id="pbo:PACID_02230"/>
<dbReference type="GO" id="GO:0004777">
    <property type="term" value="F:succinate-semialdehyde dehydrogenase (NAD+) activity"/>
    <property type="evidence" value="ECO:0007669"/>
    <property type="project" value="TreeGrafter"/>
</dbReference>
<dbReference type="InterPro" id="IPR050740">
    <property type="entry name" value="Aldehyde_DH_Superfamily"/>
</dbReference>
<dbReference type="SUPFAM" id="SSF53720">
    <property type="entry name" value="ALDH-like"/>
    <property type="match status" value="1"/>
</dbReference>
<evidence type="ECO:0000256" key="3">
    <source>
        <dbReference type="PROSITE-ProRule" id="PRU10007"/>
    </source>
</evidence>
<dbReference type="Proteomes" id="UP000000214">
    <property type="component" value="Chromosome"/>
</dbReference>
<sequence length="490" mass="52306">MGAMTTTDRSLPTDLPNQLLIGGRWVDADESRTFDVIDPATEDVLISIADAGEDQGLDALTAAVDAQDAWAATAPRERAEILRRGWEIVTERKDDFARLMTLEMGKPLAEAYGEVTYGAEFLRWFSEEAVRIRGDYGILPEGKVRQLVMKRPVGPCLFITPWNFPLAMATRKSGPALAAGCTVIIRPASSTPLTTLLFAKAMQDAGLPDGVLNVITGLDHGVTDKILADPRLRKLSFTGSTPVGRHLLSQASEHVLRTSMELGGNAPFIVFEDADVDAAVEGAKGAKMRNMGEACISANRFIVHESVAEEFTEKFTAYMSGLVVGDGMEKGTDVGPIIGEGDRQKINALVESARNAGGTVLTGGEIPSGRGYFYPPTVITGVPADAEVMTTEIFGPVAPITTFSTEEEALRIANSVPVGLAGYVYTRDVDRIQRMGAKLETGMVGANIGVFSNAAAPFGGVKESGLGREGSYQGIEEFLETIYVALPNPA</sequence>
<dbReference type="FunFam" id="3.40.309.10:FF:000004">
    <property type="entry name" value="Succinate-semialdehyde dehydrogenase I"/>
    <property type="match status" value="1"/>
</dbReference>
<gene>
    <name evidence="6" type="ordered locus">PACID_02230</name>
</gene>
<protein>
    <submittedName>
        <fullName evidence="6">Succinate-semialdehyde dehydrogenase</fullName>
        <ecNumber evidence="6">1.2.1.16</ecNumber>
    </submittedName>
</protein>
<dbReference type="EC" id="1.2.1.16" evidence="6"/>
<dbReference type="Gene3D" id="3.40.605.10">
    <property type="entry name" value="Aldehyde Dehydrogenase, Chain A, domain 1"/>
    <property type="match status" value="1"/>
</dbReference>
<dbReference type="PATRIC" id="fig|1171373.8.peg.223"/>
<dbReference type="STRING" id="1171373.PACID_02230"/>
<accession>K7RT49</accession>
<dbReference type="GO" id="GO:0009450">
    <property type="term" value="P:gamma-aminobutyric acid catabolic process"/>
    <property type="evidence" value="ECO:0007669"/>
    <property type="project" value="TreeGrafter"/>
</dbReference>
<dbReference type="AlphaFoldDB" id="K7RT49"/>
<dbReference type="PANTHER" id="PTHR43353">
    <property type="entry name" value="SUCCINATE-SEMIALDEHYDE DEHYDROGENASE, MITOCHONDRIAL"/>
    <property type="match status" value="1"/>
</dbReference>
<dbReference type="FunFam" id="3.40.605.10:FF:000007">
    <property type="entry name" value="NAD/NADP-dependent betaine aldehyde dehydrogenase"/>
    <property type="match status" value="1"/>
</dbReference>
<proteinExistence type="inferred from homology"/>
<evidence type="ECO:0000256" key="4">
    <source>
        <dbReference type="RuleBase" id="RU003345"/>
    </source>
</evidence>
<name>K7RT49_ACIA4</name>